<dbReference type="Proteomes" id="UP000000753">
    <property type="component" value="Chromosome"/>
</dbReference>
<dbReference type="InterPro" id="IPR023614">
    <property type="entry name" value="Porin_dom_sf"/>
</dbReference>
<gene>
    <name evidence="3" type="ordered locus">swp_0235</name>
</gene>
<protein>
    <submittedName>
        <fullName evidence="3">Phosphate-selective porin O and P</fullName>
    </submittedName>
</protein>
<sequence length="453" mass="50634">MVNKNSFSPSRVALAISASLLCLSSAAMASESDKITELEERLNALEIELIEAKDAANDIDRVKFSSGDPSPEFISKDGQSTMQFTGRIQLDYVNADPFYTGSKLEYEDGLNDVSFRRIRFGVEGYFSNTWKYSLEFDFDGISEVEVKDANVNYRGFDNSEIKIGFQKFGFGMEATGSSSQLAFLERASTDTFSAERAVGASWLYKGDGYNFTTGYGVTALINDDDLNEKQDVVNARFTMTPIKNSDHLLHIGASGLYTKNNSNMEETRYRARPNTKVTGRIIDTGKFNTASTQHYGIEAAYQHRNFLLQAEYMMAKTDDLFVKGDNMGSATFNAGYAQAIYTLTGESWRYGAKKGTFKTVKPENAVSAGGYGAWEIAARIDVADFNDTDAEIYGGKKTDYVIGLNWYIENNLKAQFNYVHTQADYEESYTDINGVEMYEQDGNIFQARLQYAF</sequence>
<organism evidence="3 4">
    <name type="scientific">Shewanella piezotolerans (strain WP3 / JCM 13877)</name>
    <dbReference type="NCBI Taxonomy" id="225849"/>
    <lineage>
        <taxon>Bacteria</taxon>
        <taxon>Pseudomonadati</taxon>
        <taxon>Pseudomonadota</taxon>
        <taxon>Gammaproteobacteria</taxon>
        <taxon>Alteromonadales</taxon>
        <taxon>Shewanellaceae</taxon>
        <taxon>Shewanella</taxon>
    </lineage>
</organism>
<accession>B8CHF0</accession>
<name>B8CHF0_SHEPW</name>
<dbReference type="RefSeq" id="WP_020910459.1">
    <property type="nucleotide sequence ID" value="NC_011566.1"/>
</dbReference>
<evidence type="ECO:0000256" key="1">
    <source>
        <dbReference type="SAM" id="Coils"/>
    </source>
</evidence>
<keyword evidence="2" id="KW-0732">Signal</keyword>
<keyword evidence="4" id="KW-1185">Reference proteome</keyword>
<feature type="signal peptide" evidence="2">
    <location>
        <begin position="1"/>
        <end position="29"/>
    </location>
</feature>
<dbReference type="OrthoDB" id="9807854at2"/>
<feature type="chain" id="PRO_5002869508" evidence="2">
    <location>
        <begin position="30"/>
        <end position="453"/>
    </location>
</feature>
<evidence type="ECO:0000313" key="4">
    <source>
        <dbReference type="Proteomes" id="UP000000753"/>
    </source>
</evidence>
<dbReference type="AlphaFoldDB" id="B8CHF0"/>
<evidence type="ECO:0000313" key="3">
    <source>
        <dbReference type="EMBL" id="ACJ27076.1"/>
    </source>
</evidence>
<reference evidence="3 4" key="1">
    <citation type="journal article" date="2008" name="PLoS ONE">
        <title>Environmental adaptation: genomic analysis of the piezotolerant and psychrotolerant deep-sea iron reducing bacterium Shewanella piezotolerans WP3.</title>
        <authorList>
            <person name="Wang F."/>
            <person name="Wang J."/>
            <person name="Jian H."/>
            <person name="Zhang B."/>
            <person name="Li S."/>
            <person name="Wang F."/>
            <person name="Zeng X."/>
            <person name="Gao L."/>
            <person name="Bartlett D.H."/>
            <person name="Yu J."/>
            <person name="Hu S."/>
            <person name="Xiao X."/>
        </authorList>
    </citation>
    <scope>NUCLEOTIDE SEQUENCE [LARGE SCALE GENOMIC DNA]</scope>
    <source>
        <strain evidence="4">WP3 / JCM 13877</strain>
    </source>
</reference>
<feature type="coiled-coil region" evidence="1">
    <location>
        <begin position="28"/>
        <end position="62"/>
    </location>
</feature>
<dbReference type="Gene3D" id="2.40.160.10">
    <property type="entry name" value="Porin"/>
    <property type="match status" value="1"/>
</dbReference>
<dbReference type="eggNOG" id="COG3746">
    <property type="taxonomic scope" value="Bacteria"/>
</dbReference>
<proteinExistence type="predicted"/>
<keyword evidence="1" id="KW-0175">Coiled coil</keyword>
<dbReference type="EMBL" id="CP000472">
    <property type="protein sequence ID" value="ACJ27076.1"/>
    <property type="molecule type" value="Genomic_DNA"/>
</dbReference>
<dbReference type="HOGENOM" id="CLU_031025_4_0_6"/>
<evidence type="ECO:0000256" key="2">
    <source>
        <dbReference type="SAM" id="SignalP"/>
    </source>
</evidence>
<dbReference type="InterPro" id="IPR010870">
    <property type="entry name" value="Porin_O/P"/>
</dbReference>
<dbReference type="Pfam" id="PF07396">
    <property type="entry name" value="Porin_O_P"/>
    <property type="match status" value="1"/>
</dbReference>
<dbReference type="KEGG" id="swp:swp_0235"/>
<dbReference type="STRING" id="225849.swp_0235"/>
<dbReference type="SUPFAM" id="SSF56935">
    <property type="entry name" value="Porins"/>
    <property type="match status" value="1"/>
</dbReference>